<protein>
    <submittedName>
        <fullName evidence="1">Uncharacterized protein</fullName>
    </submittedName>
</protein>
<reference evidence="1" key="1">
    <citation type="journal article" date="2015" name="Nature">
        <title>Complex archaea that bridge the gap between prokaryotes and eukaryotes.</title>
        <authorList>
            <person name="Spang A."/>
            <person name="Saw J.H."/>
            <person name="Jorgensen S.L."/>
            <person name="Zaremba-Niedzwiedzka K."/>
            <person name="Martijn J."/>
            <person name="Lind A.E."/>
            <person name="van Eijk R."/>
            <person name="Schleper C."/>
            <person name="Guy L."/>
            <person name="Ettema T.J."/>
        </authorList>
    </citation>
    <scope>NUCLEOTIDE SEQUENCE</scope>
</reference>
<organism evidence="1">
    <name type="scientific">marine sediment metagenome</name>
    <dbReference type="NCBI Taxonomy" id="412755"/>
    <lineage>
        <taxon>unclassified sequences</taxon>
        <taxon>metagenomes</taxon>
        <taxon>ecological metagenomes</taxon>
    </lineage>
</organism>
<evidence type="ECO:0000313" key="1">
    <source>
        <dbReference type="EMBL" id="KKM02763.1"/>
    </source>
</evidence>
<name>A0A0F9JV03_9ZZZZ</name>
<dbReference type="AlphaFoldDB" id="A0A0F9JV03"/>
<accession>A0A0F9JV03</accession>
<dbReference type="EMBL" id="LAZR01016845">
    <property type="protein sequence ID" value="KKM02763.1"/>
    <property type="molecule type" value="Genomic_DNA"/>
</dbReference>
<proteinExistence type="predicted"/>
<gene>
    <name evidence="1" type="ORF">LCGC14_1781170</name>
</gene>
<comment type="caution">
    <text evidence="1">The sequence shown here is derived from an EMBL/GenBank/DDBJ whole genome shotgun (WGS) entry which is preliminary data.</text>
</comment>
<sequence length="324" mass="36209">MSDTTVAAPPKKAPVLSRPRFVRPDIYWGKSRSGKTTMGVGRAAEYAWERYGKPSRLICAPGEGYENIMHLVDKGIIIPFLVSLGREHPIETFDQLSRGWWPIDPTDLMSPLAAPGKEGNDPTTIAGWFWEGMSSTAAGLMQNTTLRRDIHIPGTPTDSYVQDGNIRWGFSGKGHYGWIQLRIEQWVKASGFLPFPVKAWSSLEAKGEAEQKKPVYGPDIAGQAATAKSPAWFNRMVHFSFVTKPQVVDDPLDPAKKAKLTIQVARRLMFLQPHVEDNDPYKLECLADLRVPVHLADKVPVVMAPDMKKLYEMLDSLLVQGERK</sequence>